<keyword evidence="3" id="KW-1185">Reference proteome</keyword>
<dbReference type="CDD" id="cd00060">
    <property type="entry name" value="FHA"/>
    <property type="match status" value="1"/>
</dbReference>
<feature type="domain" description="FHA" evidence="1">
    <location>
        <begin position="23"/>
        <end position="72"/>
    </location>
</feature>
<reference evidence="3" key="1">
    <citation type="submission" date="2016-09" db="EMBL/GenBank/DDBJ databases">
        <title>Acidihalobacter prosperus F5.</title>
        <authorList>
            <person name="Khaleque H.N."/>
            <person name="Ramsay J.P."/>
            <person name="Kaksonen A.H."/>
            <person name="Boxall N.J."/>
            <person name="Watkin E.L.J."/>
        </authorList>
    </citation>
    <scope>NUCLEOTIDE SEQUENCE [LARGE SCALE GENOMIC DNA]</scope>
    <source>
        <strain evidence="3">F5</strain>
    </source>
</reference>
<dbReference type="InterPro" id="IPR000253">
    <property type="entry name" value="FHA_dom"/>
</dbReference>
<dbReference type="AlphaFoldDB" id="A0A1D8IST9"/>
<dbReference type="Pfam" id="PF00498">
    <property type="entry name" value="FHA"/>
    <property type="match status" value="1"/>
</dbReference>
<gene>
    <name evidence="2" type="ORF">BI364_05605</name>
</gene>
<name>A0A1D8IST9_9GAMM</name>
<dbReference type="KEGG" id="aprs:BI364_05605"/>
<organism evidence="2 3">
    <name type="scientific">Acidihalobacter yilgarnensis</name>
    <dbReference type="NCBI Taxonomy" id="2819280"/>
    <lineage>
        <taxon>Bacteria</taxon>
        <taxon>Pseudomonadati</taxon>
        <taxon>Pseudomonadota</taxon>
        <taxon>Gammaproteobacteria</taxon>
        <taxon>Chromatiales</taxon>
        <taxon>Ectothiorhodospiraceae</taxon>
        <taxon>Acidihalobacter</taxon>
    </lineage>
</organism>
<protein>
    <recommendedName>
        <fullName evidence="1">FHA domain-containing protein</fullName>
    </recommendedName>
</protein>
<sequence length="234" mass="25944">MAKLILSRDMHVLEEFPLEKECMTIGRKPDNDIQVNDRAISGYHCQIITVLNDSFLEDLQSTNGTFVNTRRITKYALRDGDLINLGTHQLQYANEFAGAESGNTEYDKTMILQTDPPKQNLIEQVQKPSLGITPPISPLTAQVQKTHASLEILNGSNKGKRYEVTRAMTTLGKPGSQVAVITRRGRNFVIIGVEADTAGQYPSLNGEPVSVRSMSLSDEDQIEIGGIRMIFHLT</sequence>
<dbReference type="SMART" id="SM00240">
    <property type="entry name" value="FHA"/>
    <property type="match status" value="1"/>
</dbReference>
<dbReference type="PANTHER" id="PTHR23308">
    <property type="entry name" value="NUCLEAR INHIBITOR OF PROTEIN PHOSPHATASE-1"/>
    <property type="match status" value="1"/>
</dbReference>
<evidence type="ECO:0000313" key="2">
    <source>
        <dbReference type="EMBL" id="AOU99578.1"/>
    </source>
</evidence>
<dbReference type="EMBL" id="CP017415">
    <property type="protein sequence ID" value="AOU99578.1"/>
    <property type="molecule type" value="Genomic_DNA"/>
</dbReference>
<dbReference type="Gene3D" id="2.60.200.20">
    <property type="match status" value="1"/>
</dbReference>
<proteinExistence type="predicted"/>
<dbReference type="SUPFAM" id="SSF49879">
    <property type="entry name" value="SMAD/FHA domain"/>
    <property type="match status" value="2"/>
</dbReference>
<dbReference type="PROSITE" id="PS50006">
    <property type="entry name" value="FHA_DOMAIN"/>
    <property type="match status" value="1"/>
</dbReference>
<evidence type="ECO:0000259" key="1">
    <source>
        <dbReference type="PROSITE" id="PS50006"/>
    </source>
</evidence>
<dbReference type="Proteomes" id="UP000095401">
    <property type="component" value="Chromosome"/>
</dbReference>
<accession>A0A1D8IST9</accession>
<evidence type="ECO:0000313" key="3">
    <source>
        <dbReference type="Proteomes" id="UP000095401"/>
    </source>
</evidence>
<dbReference type="InterPro" id="IPR008984">
    <property type="entry name" value="SMAD_FHA_dom_sf"/>
</dbReference>
<dbReference type="InterPro" id="IPR050923">
    <property type="entry name" value="Cell_Proc_Reg/RNA_Proc"/>
</dbReference>